<dbReference type="AlphaFoldDB" id="A0A495S951"/>
<accession>A0A495S951</accession>
<name>A0A495S951_9FLAO</name>
<comment type="caution">
    <text evidence="1">The sequence shown here is derived from an EMBL/GenBank/DDBJ whole genome shotgun (WGS) entry which is preliminary data.</text>
</comment>
<keyword evidence="2" id="KW-1185">Reference proteome</keyword>
<dbReference type="Proteomes" id="UP000272428">
    <property type="component" value="Unassembled WGS sequence"/>
</dbReference>
<evidence type="ECO:0000313" key="2">
    <source>
        <dbReference type="Proteomes" id="UP000272428"/>
    </source>
</evidence>
<dbReference type="RefSeq" id="WP_121462413.1">
    <property type="nucleotide sequence ID" value="NZ_RBXB01000003.1"/>
</dbReference>
<dbReference type="OrthoDB" id="1260127at2"/>
<sequence length="108" mass="12689">MKNNLPDYKSIYSDILSKKSPQKQKECEALLSRESLSALNIIELNTIIFGTPDKQTENFNKMHRSYRKSDILKILDYQKKNNLNNIQLAGHFKLSRNSITKWKKLFQV</sequence>
<dbReference type="EMBL" id="RBXB01000003">
    <property type="protein sequence ID" value="RKS96407.1"/>
    <property type="molecule type" value="Genomic_DNA"/>
</dbReference>
<gene>
    <name evidence="1" type="ORF">BCF58_2831</name>
</gene>
<protein>
    <submittedName>
        <fullName evidence="1">Uncharacterized protein</fullName>
    </submittedName>
</protein>
<reference evidence="1 2" key="1">
    <citation type="submission" date="2018-10" db="EMBL/GenBank/DDBJ databases">
        <title>Genomic Encyclopedia of Archaeal and Bacterial Type Strains, Phase II (KMG-II): from individual species to whole genera.</title>
        <authorList>
            <person name="Goeker M."/>
        </authorList>
    </citation>
    <scope>NUCLEOTIDE SEQUENCE [LARGE SCALE GENOMIC DNA]</scope>
    <source>
        <strain evidence="1 2">DSM 14219</strain>
    </source>
</reference>
<evidence type="ECO:0000313" key="1">
    <source>
        <dbReference type="EMBL" id="RKS96407.1"/>
    </source>
</evidence>
<proteinExistence type="predicted"/>
<organism evidence="1 2">
    <name type="scientific">Chryseobacterium defluvii</name>
    <dbReference type="NCBI Taxonomy" id="160396"/>
    <lineage>
        <taxon>Bacteria</taxon>
        <taxon>Pseudomonadati</taxon>
        <taxon>Bacteroidota</taxon>
        <taxon>Flavobacteriia</taxon>
        <taxon>Flavobacteriales</taxon>
        <taxon>Weeksellaceae</taxon>
        <taxon>Chryseobacterium group</taxon>
        <taxon>Chryseobacterium</taxon>
    </lineage>
</organism>